<keyword evidence="9" id="KW-0902">Two-component regulatory system</keyword>
<dbReference type="InterPro" id="IPR003661">
    <property type="entry name" value="HisK_dim/P_dom"/>
</dbReference>
<dbReference type="EC" id="2.7.13.3" evidence="3"/>
<dbReference type="FunFam" id="1.10.287.130:FF:000001">
    <property type="entry name" value="Two-component sensor histidine kinase"/>
    <property type="match status" value="1"/>
</dbReference>
<keyword evidence="8 14" id="KW-1133">Transmembrane helix</keyword>
<evidence type="ECO:0000259" key="16">
    <source>
        <dbReference type="PROSITE" id="PS50885"/>
    </source>
</evidence>
<feature type="domain" description="Histidine kinase" evidence="15">
    <location>
        <begin position="153"/>
        <end position="364"/>
    </location>
</feature>
<dbReference type="CDD" id="cd00082">
    <property type="entry name" value="HisKA"/>
    <property type="match status" value="1"/>
</dbReference>
<evidence type="ECO:0000256" key="13">
    <source>
        <dbReference type="ARBA" id="ARBA00040841"/>
    </source>
</evidence>
<dbReference type="Pfam" id="PF02518">
    <property type="entry name" value="HATPase_c"/>
    <property type="match status" value="1"/>
</dbReference>
<dbReference type="SUPFAM" id="SSF55874">
    <property type="entry name" value="ATPase domain of HSP90 chaperone/DNA topoisomerase II/histidine kinase"/>
    <property type="match status" value="1"/>
</dbReference>
<dbReference type="Pfam" id="PF00672">
    <property type="entry name" value="HAMP"/>
    <property type="match status" value="1"/>
</dbReference>
<comment type="function">
    <text evidence="12">Member of the two-component regulatory system HssS/HssR involved in intracellular heme homeostasis and tempering of staphylococcal virulence. HssS functions as a heme sensor histidine kinase which is autophosphorylated at a histidine residue and transfers its phosphate group to an aspartate residue of HssR. HssR/HssS activates the expression of hrtAB, an efflux pump, in response to extracellular heme, hemin, hemoglobin or blood.</text>
</comment>
<dbReference type="FunFam" id="3.30.565.10:FF:000006">
    <property type="entry name" value="Sensor histidine kinase WalK"/>
    <property type="match status" value="1"/>
</dbReference>
<evidence type="ECO:0000256" key="6">
    <source>
        <dbReference type="ARBA" id="ARBA00022692"/>
    </source>
</evidence>
<dbReference type="SUPFAM" id="SSF158472">
    <property type="entry name" value="HAMP domain-like"/>
    <property type="match status" value="1"/>
</dbReference>
<dbReference type="CDD" id="cd00075">
    <property type="entry name" value="HATPase"/>
    <property type="match status" value="1"/>
</dbReference>
<dbReference type="InterPro" id="IPR003660">
    <property type="entry name" value="HAMP_dom"/>
</dbReference>
<dbReference type="GO" id="GO:0005886">
    <property type="term" value="C:plasma membrane"/>
    <property type="evidence" value="ECO:0007669"/>
    <property type="project" value="TreeGrafter"/>
</dbReference>
<evidence type="ECO:0000256" key="10">
    <source>
        <dbReference type="ARBA" id="ARBA00023026"/>
    </source>
</evidence>
<evidence type="ECO:0000313" key="18">
    <source>
        <dbReference type="Proteomes" id="UP000358366"/>
    </source>
</evidence>
<dbReference type="SMART" id="SM00387">
    <property type="entry name" value="HATPase_c"/>
    <property type="match status" value="1"/>
</dbReference>
<dbReference type="SUPFAM" id="SSF47384">
    <property type="entry name" value="Homodimeric domain of signal transducing histidine kinase"/>
    <property type="match status" value="1"/>
</dbReference>
<feature type="transmembrane region" description="Helical" evidence="14">
    <location>
        <begin position="72"/>
        <end position="91"/>
    </location>
</feature>
<dbReference type="PROSITE" id="PS50109">
    <property type="entry name" value="HIS_KIN"/>
    <property type="match status" value="1"/>
</dbReference>
<dbReference type="SMART" id="SM00388">
    <property type="entry name" value="HisKA"/>
    <property type="match status" value="1"/>
</dbReference>
<evidence type="ECO:0000256" key="1">
    <source>
        <dbReference type="ARBA" id="ARBA00000085"/>
    </source>
</evidence>
<dbReference type="AlphaFoldDB" id="A0A564UKJ0"/>
<dbReference type="EMBL" id="CABHNI010000051">
    <property type="protein sequence ID" value="VUX19782.1"/>
    <property type="molecule type" value="Genomic_DNA"/>
</dbReference>
<protein>
    <recommendedName>
        <fullName evidence="13">Heme sensor protein HssS</fullName>
        <ecNumber evidence="3">2.7.13.3</ecNumber>
    </recommendedName>
</protein>
<evidence type="ECO:0000256" key="7">
    <source>
        <dbReference type="ARBA" id="ARBA00022777"/>
    </source>
</evidence>
<dbReference type="InterPro" id="IPR005467">
    <property type="entry name" value="His_kinase_dom"/>
</dbReference>
<evidence type="ECO:0000256" key="11">
    <source>
        <dbReference type="ARBA" id="ARBA00023136"/>
    </source>
</evidence>
<dbReference type="InterPro" id="IPR050398">
    <property type="entry name" value="HssS/ArlS-like"/>
</dbReference>
<dbReference type="PANTHER" id="PTHR45528:SF11">
    <property type="entry name" value="HISTIDINE KINASE"/>
    <property type="match status" value="1"/>
</dbReference>
<name>A0A564UKJ0_9FIRM</name>
<evidence type="ECO:0000256" key="8">
    <source>
        <dbReference type="ARBA" id="ARBA00022989"/>
    </source>
</evidence>
<dbReference type="PRINTS" id="PR00344">
    <property type="entry name" value="BCTRLSENSOR"/>
</dbReference>
<dbReference type="InterPro" id="IPR003594">
    <property type="entry name" value="HATPase_dom"/>
</dbReference>
<dbReference type="InterPro" id="IPR036097">
    <property type="entry name" value="HisK_dim/P_sf"/>
</dbReference>
<evidence type="ECO:0000256" key="4">
    <source>
        <dbReference type="ARBA" id="ARBA00022553"/>
    </source>
</evidence>
<dbReference type="Gene3D" id="6.10.340.10">
    <property type="match status" value="1"/>
</dbReference>
<dbReference type="CDD" id="cd06225">
    <property type="entry name" value="HAMP"/>
    <property type="match status" value="1"/>
</dbReference>
<proteinExistence type="predicted"/>
<evidence type="ECO:0000256" key="9">
    <source>
        <dbReference type="ARBA" id="ARBA00023012"/>
    </source>
</evidence>
<dbReference type="PROSITE" id="PS50885">
    <property type="entry name" value="HAMP"/>
    <property type="match status" value="1"/>
</dbReference>
<evidence type="ECO:0000313" key="17">
    <source>
        <dbReference type="EMBL" id="VUX19782.1"/>
    </source>
</evidence>
<dbReference type="InterPro" id="IPR004358">
    <property type="entry name" value="Sig_transdc_His_kin-like_C"/>
</dbReference>
<evidence type="ECO:0000256" key="12">
    <source>
        <dbReference type="ARBA" id="ARBA00037219"/>
    </source>
</evidence>
<keyword evidence="4" id="KW-0597">Phosphoprotein</keyword>
<keyword evidence="7" id="KW-0418">Kinase</keyword>
<evidence type="ECO:0000256" key="3">
    <source>
        <dbReference type="ARBA" id="ARBA00012438"/>
    </source>
</evidence>
<accession>A0A564UKJ0</accession>
<organism evidence="17 18">
    <name type="scientific">Dorea formicigenerans</name>
    <dbReference type="NCBI Taxonomy" id="39486"/>
    <lineage>
        <taxon>Bacteria</taxon>
        <taxon>Bacillati</taxon>
        <taxon>Bacillota</taxon>
        <taxon>Clostridia</taxon>
        <taxon>Lachnospirales</taxon>
        <taxon>Lachnospiraceae</taxon>
        <taxon>Dorea</taxon>
    </lineage>
</organism>
<comment type="subcellular location">
    <subcellularLocation>
        <location evidence="2">Membrane</location>
        <topology evidence="2">Multi-pass membrane protein</topology>
    </subcellularLocation>
</comment>
<evidence type="ECO:0000259" key="15">
    <source>
        <dbReference type="PROSITE" id="PS50109"/>
    </source>
</evidence>
<keyword evidence="11 14" id="KW-0472">Membrane</keyword>
<reference evidence="17 18" key="1">
    <citation type="submission" date="2019-07" db="EMBL/GenBank/DDBJ databases">
        <authorList>
            <person name="Hibberd C M."/>
            <person name="Gehrig L. J."/>
            <person name="Chang H.-W."/>
            <person name="Venkatesh S."/>
        </authorList>
    </citation>
    <scope>NUCLEOTIDE SEQUENCE [LARGE SCALE GENOMIC DNA]</scope>
    <source>
        <strain evidence="17">Dorea_formicigenerans_SSTS_Bg7063</strain>
    </source>
</reference>
<dbReference type="PANTHER" id="PTHR45528">
    <property type="entry name" value="SENSOR HISTIDINE KINASE CPXA"/>
    <property type="match status" value="1"/>
</dbReference>
<keyword evidence="5 17" id="KW-0808">Transferase</keyword>
<keyword evidence="6 14" id="KW-0812">Transmembrane</keyword>
<dbReference type="Gene3D" id="3.30.565.10">
    <property type="entry name" value="Histidine kinase-like ATPase, C-terminal domain"/>
    <property type="match status" value="1"/>
</dbReference>
<dbReference type="Gene3D" id="1.10.287.130">
    <property type="match status" value="1"/>
</dbReference>
<comment type="catalytic activity">
    <reaction evidence="1">
        <text>ATP + protein L-histidine = ADP + protein N-phospho-L-histidine.</text>
        <dbReference type="EC" id="2.7.13.3"/>
    </reaction>
</comment>
<evidence type="ECO:0000256" key="2">
    <source>
        <dbReference type="ARBA" id="ARBA00004141"/>
    </source>
</evidence>
<evidence type="ECO:0000256" key="14">
    <source>
        <dbReference type="SAM" id="Phobius"/>
    </source>
</evidence>
<dbReference type="Proteomes" id="UP000358366">
    <property type="component" value="Unassembled WGS sequence"/>
</dbReference>
<dbReference type="InterPro" id="IPR036890">
    <property type="entry name" value="HATPase_C_sf"/>
</dbReference>
<sequence length="364" mass="40854">MKYMEIKIMMKYFTHTNAGKLKLNFRTKMNLLTTGLIFVLLLLSTFLGNGVMILLIHHGFINAGPPSSQIPLLIQTGIISIIIGTLITLLISHLPLKPLHTLVEAIHQVSTGNYDVKIHLEHPAEFREVSDCFNHMTEELSCTEMLRSDFINNFSHEFKTPIVSVLGFAKLLKSDQLTKDQREEYLDIIIEESRRLSELSTTILDLSRIESLSSLSGQTTFSLSEQIREAILLLEYKWSQKHLKLDLNLEELDILADEALLKQVWINLLDNGIKFSPEFGKLSVSLHTKDGTCIVKVQDHGPGMDQATSDLIFTKFYQGDTSHQSEGNGLGLALVKKIIELHRGTVTVESNTGKGSTFIVVLPL</sequence>
<feature type="domain" description="HAMP" evidence="16">
    <location>
        <begin position="96"/>
        <end position="145"/>
    </location>
</feature>
<dbReference type="GO" id="GO:0000155">
    <property type="term" value="F:phosphorelay sensor kinase activity"/>
    <property type="evidence" value="ECO:0007669"/>
    <property type="project" value="InterPro"/>
</dbReference>
<keyword evidence="10" id="KW-0843">Virulence</keyword>
<dbReference type="Pfam" id="PF00512">
    <property type="entry name" value="HisKA"/>
    <property type="match status" value="1"/>
</dbReference>
<evidence type="ECO:0000256" key="5">
    <source>
        <dbReference type="ARBA" id="ARBA00022679"/>
    </source>
</evidence>
<gene>
    <name evidence="17" type="primary">phoR_6</name>
    <name evidence="17" type="ORF">DFSSTS7063_02720</name>
</gene>